<reference evidence="3 4" key="1">
    <citation type="journal article" date="2019" name="Int. J. Syst. Evol. Microbiol.">
        <title>The Global Catalogue of Microorganisms (GCM) 10K type strain sequencing project: providing services to taxonomists for standard genome sequencing and annotation.</title>
        <authorList>
            <consortium name="The Broad Institute Genomics Platform"/>
            <consortium name="The Broad Institute Genome Sequencing Center for Infectious Disease"/>
            <person name="Wu L."/>
            <person name="Ma J."/>
        </authorList>
    </citation>
    <scope>NUCLEOTIDE SEQUENCE [LARGE SCALE GENOMIC DNA]</scope>
    <source>
        <strain evidence="3 4">JCM 30072</strain>
    </source>
</reference>
<evidence type="ECO:0000256" key="1">
    <source>
        <dbReference type="SAM" id="MobiDB-lite"/>
    </source>
</evidence>
<feature type="region of interest" description="Disordered" evidence="1">
    <location>
        <begin position="1"/>
        <end position="29"/>
    </location>
</feature>
<feature type="domain" description="N-acetyltransferase" evidence="2">
    <location>
        <begin position="1"/>
        <end position="119"/>
    </location>
</feature>
<evidence type="ECO:0000259" key="2">
    <source>
        <dbReference type="PROSITE" id="PS51186"/>
    </source>
</evidence>
<dbReference type="SUPFAM" id="SSF55729">
    <property type="entry name" value="Acyl-CoA N-acyltransferases (Nat)"/>
    <property type="match status" value="1"/>
</dbReference>
<protein>
    <submittedName>
        <fullName evidence="3">GNAT family N-acetyltransferase</fullName>
        <ecNumber evidence="3">2.3.1.-</ecNumber>
    </submittedName>
</protein>
<sequence>MGRLLHEQPGELLARGHPPRPARRGRHRRAEVRVTGGHPVFKFGKHGMVYGHYVHPEYRGEGAGRALLEAAQEWFREKEMPFWRIEVLHGVEEEALYRDIGMKPMEVIYEKELVDDDAR</sequence>
<dbReference type="AlphaFoldDB" id="A0ABD5W300"/>
<keyword evidence="4" id="KW-1185">Reference proteome</keyword>
<keyword evidence="3" id="KW-0808">Transferase</keyword>
<dbReference type="CDD" id="cd04301">
    <property type="entry name" value="NAT_SF"/>
    <property type="match status" value="1"/>
</dbReference>
<dbReference type="PROSITE" id="PS51186">
    <property type="entry name" value="GNAT"/>
    <property type="match status" value="1"/>
</dbReference>
<dbReference type="EC" id="2.3.1.-" evidence="3"/>
<accession>A0ABD5W300</accession>
<dbReference type="Proteomes" id="UP001596445">
    <property type="component" value="Unassembled WGS sequence"/>
</dbReference>
<name>A0ABD5W300_9EURY</name>
<keyword evidence="3" id="KW-0012">Acyltransferase</keyword>
<dbReference type="InterPro" id="IPR016181">
    <property type="entry name" value="Acyl_CoA_acyltransferase"/>
</dbReference>
<gene>
    <name evidence="3" type="ORF">ACFQQG_16260</name>
</gene>
<dbReference type="Pfam" id="PF00583">
    <property type="entry name" value="Acetyltransf_1"/>
    <property type="match status" value="1"/>
</dbReference>
<dbReference type="RefSeq" id="WP_382186402.1">
    <property type="nucleotide sequence ID" value="NZ_JBHSZI010000001.1"/>
</dbReference>
<dbReference type="EMBL" id="JBHSZI010000001">
    <property type="protein sequence ID" value="MFC7059442.1"/>
    <property type="molecule type" value="Genomic_DNA"/>
</dbReference>
<dbReference type="Gene3D" id="3.40.630.30">
    <property type="match status" value="1"/>
</dbReference>
<evidence type="ECO:0000313" key="3">
    <source>
        <dbReference type="EMBL" id="MFC7059442.1"/>
    </source>
</evidence>
<dbReference type="GO" id="GO:0016746">
    <property type="term" value="F:acyltransferase activity"/>
    <property type="evidence" value="ECO:0007669"/>
    <property type="project" value="UniProtKB-KW"/>
</dbReference>
<organism evidence="3 4">
    <name type="scientific">Halovenus salina</name>
    <dbReference type="NCBI Taxonomy" id="1510225"/>
    <lineage>
        <taxon>Archaea</taxon>
        <taxon>Methanobacteriati</taxon>
        <taxon>Methanobacteriota</taxon>
        <taxon>Stenosarchaea group</taxon>
        <taxon>Halobacteria</taxon>
        <taxon>Halobacteriales</taxon>
        <taxon>Haloarculaceae</taxon>
        <taxon>Halovenus</taxon>
    </lineage>
</organism>
<comment type="caution">
    <text evidence="3">The sequence shown here is derived from an EMBL/GenBank/DDBJ whole genome shotgun (WGS) entry which is preliminary data.</text>
</comment>
<evidence type="ECO:0000313" key="4">
    <source>
        <dbReference type="Proteomes" id="UP001596445"/>
    </source>
</evidence>
<proteinExistence type="predicted"/>
<feature type="compositionally biased region" description="Basic residues" evidence="1">
    <location>
        <begin position="17"/>
        <end position="29"/>
    </location>
</feature>
<dbReference type="InterPro" id="IPR000182">
    <property type="entry name" value="GNAT_dom"/>
</dbReference>